<dbReference type="AlphaFoldDB" id="A0A397UPI9"/>
<evidence type="ECO:0000313" key="1">
    <source>
        <dbReference type="EMBL" id="RIB11107.1"/>
    </source>
</evidence>
<organism evidence="1 2">
    <name type="scientific">Gigaspora rosea</name>
    <dbReference type="NCBI Taxonomy" id="44941"/>
    <lineage>
        <taxon>Eukaryota</taxon>
        <taxon>Fungi</taxon>
        <taxon>Fungi incertae sedis</taxon>
        <taxon>Mucoromycota</taxon>
        <taxon>Glomeromycotina</taxon>
        <taxon>Glomeromycetes</taxon>
        <taxon>Diversisporales</taxon>
        <taxon>Gigasporaceae</taxon>
        <taxon>Gigaspora</taxon>
    </lineage>
</organism>
<evidence type="ECO:0000313" key="2">
    <source>
        <dbReference type="Proteomes" id="UP000266673"/>
    </source>
</evidence>
<gene>
    <name evidence="1" type="ORF">C2G38_2204278</name>
</gene>
<reference evidence="1 2" key="1">
    <citation type="submission" date="2018-06" db="EMBL/GenBank/DDBJ databases">
        <title>Comparative genomics reveals the genomic features of Rhizophagus irregularis, R. cerebriforme, R. diaphanum and Gigaspora rosea, and their symbiotic lifestyle signature.</title>
        <authorList>
            <person name="Morin E."/>
            <person name="San Clemente H."/>
            <person name="Chen E.C.H."/>
            <person name="De La Providencia I."/>
            <person name="Hainaut M."/>
            <person name="Kuo A."/>
            <person name="Kohler A."/>
            <person name="Murat C."/>
            <person name="Tang N."/>
            <person name="Roy S."/>
            <person name="Loubradou J."/>
            <person name="Henrissat B."/>
            <person name="Grigoriev I.V."/>
            <person name="Corradi N."/>
            <person name="Roux C."/>
            <person name="Martin F.M."/>
        </authorList>
    </citation>
    <scope>NUCLEOTIDE SEQUENCE [LARGE SCALE GENOMIC DNA]</scope>
    <source>
        <strain evidence="1 2">DAOM 194757</strain>
    </source>
</reference>
<dbReference type="EMBL" id="QKWP01001171">
    <property type="protein sequence ID" value="RIB11107.1"/>
    <property type="molecule type" value="Genomic_DNA"/>
</dbReference>
<proteinExistence type="predicted"/>
<name>A0A397UPI9_9GLOM</name>
<dbReference type="OrthoDB" id="2485244at2759"/>
<dbReference type="Proteomes" id="UP000266673">
    <property type="component" value="Unassembled WGS sequence"/>
</dbReference>
<protein>
    <submittedName>
        <fullName evidence="1">Uncharacterized protein</fullName>
    </submittedName>
</protein>
<accession>A0A397UPI9</accession>
<comment type="caution">
    <text evidence="1">The sequence shown here is derived from an EMBL/GenBank/DDBJ whole genome shotgun (WGS) entry which is preliminary data.</text>
</comment>
<keyword evidence="2" id="KW-1185">Reference proteome</keyword>
<sequence>MKKALPNKLINENINSCDKPNHPFTNFIQNNEKVKLCFPDLEKIKLFFKNYIDWRRYKLYGCEHENITVYNQKFKKIDQFVEKDLFYYYNNFVKEEYMGFNTCIDCNKICVNKRLLGCDCITIKCSYE</sequence>